<keyword evidence="2" id="KW-1185">Reference proteome</keyword>
<comment type="caution">
    <text evidence="1">The sequence shown here is derived from an EMBL/GenBank/DDBJ whole genome shotgun (WGS) entry which is preliminary data.</text>
</comment>
<sequence length="392" mass="43075">MEGRGLLPVGAVGKVPQLTIPCLGRRPTPPHHRRRVGPASAAWAIGTLVACRHRGRRSARCAEGDTGDEVQVSTPSSTCITPIGPFCPYRSSACAWDSELSKGMSDLTNESPEFAVEMSRMQLDMQMGREPDSRRMGQLADKLEQSYQKWNGLMTRLRLSSDFQSREYFKLTLSHLDGRSIEDLGKMVQYQVDCMRAVATGGMIPPVPVGVDMTPPKEGLPSAAAAPNMITAEPFDSSAFTNEVVKDPLRHPDSSPRAFISALIRVEYAALCRDHQQATAPVEIGSIGDVGLQTFQGPVTHGQLRFKILDVSFGNFDPLGKIAFLDQLEKIEERWDIFFGCLGLLGALSPDYKDYLIWELLKCKGLLVTILPQGDGETQDRCSAALLVLRRL</sequence>
<evidence type="ECO:0000313" key="1">
    <source>
        <dbReference type="EMBL" id="CAE7244500.1"/>
    </source>
</evidence>
<gene>
    <name evidence="1" type="primary">pks3</name>
    <name evidence="1" type="ORF">SNEC2469_LOCUS4663</name>
</gene>
<evidence type="ECO:0000313" key="2">
    <source>
        <dbReference type="Proteomes" id="UP000601435"/>
    </source>
</evidence>
<dbReference type="Proteomes" id="UP000601435">
    <property type="component" value="Unassembled WGS sequence"/>
</dbReference>
<organism evidence="1 2">
    <name type="scientific">Symbiodinium necroappetens</name>
    <dbReference type="NCBI Taxonomy" id="1628268"/>
    <lineage>
        <taxon>Eukaryota</taxon>
        <taxon>Sar</taxon>
        <taxon>Alveolata</taxon>
        <taxon>Dinophyceae</taxon>
        <taxon>Suessiales</taxon>
        <taxon>Symbiodiniaceae</taxon>
        <taxon>Symbiodinium</taxon>
    </lineage>
</organism>
<protein>
    <submittedName>
        <fullName evidence="1">Pks3 protein</fullName>
    </submittedName>
</protein>
<accession>A0A812LHW7</accession>
<reference evidence="1" key="1">
    <citation type="submission" date="2021-02" db="EMBL/GenBank/DDBJ databases">
        <authorList>
            <person name="Dougan E. K."/>
            <person name="Rhodes N."/>
            <person name="Thang M."/>
            <person name="Chan C."/>
        </authorList>
    </citation>
    <scope>NUCLEOTIDE SEQUENCE</scope>
</reference>
<proteinExistence type="predicted"/>
<name>A0A812LHW7_9DINO</name>
<dbReference type="EMBL" id="CAJNJA010009240">
    <property type="protein sequence ID" value="CAE7244500.1"/>
    <property type="molecule type" value="Genomic_DNA"/>
</dbReference>
<dbReference type="OrthoDB" id="10263385at2759"/>
<dbReference type="AlphaFoldDB" id="A0A812LHW7"/>